<sequence>MDFTAKQHTLLITTRYALLVMLICYFPHFLTAPWWIVILILASISYKLITDYFAYPPLDKRIRFIVIISCFFLLKFQYGSIVSSGFFIGFLLAFIGLKTIEIHNVRDIKILILCNFYLIFAALIVVQELLIIPYLLIAILANLTLLLKLNAPQASLRQVSSHSMKLLLVATPLTVFLFYFFPRIANPLWQVPSLGKSHTGFSEWMEPGSVANLLNDDRTALRVIFKRKAILNGYWRGLTLSIYNGISWNPAWNVSSTFPPLQELATSDTGDYEVIIEPHQKKWLFYLGYPIASYPQLLFSLNFGLVSQNKNIITQRFAYALRISSPPYSPLTQQDWILNTRLPNHLNPRMTLWAKQQFAKVNYDPQTFIQFIQNYIKKESFWYTLNPPKLDNENDQMDYFWFDSRKGFCEHYASAVTVVLRAADIPARVIVGYQGGEWNPLAKYLTIKQYDAHAWVEYWQKDFGWKQLDPTAFISPSRIDPSVLAMRAARTNQQLIIDPSNLNWIQKIKLYMESTRFFIERWLLFYNQDAQYKLLEQIGLKHWNAAMLLQIAILSLVLFIILLGACYQWRQKRTLDPLLREYHLLQKEFCRFNIATQPPATLNKQCKILINKIPNLEETITTFLSHYEKLRLRHRITKTKENKKQTLLLFKNLRRILKQVKI</sequence>
<dbReference type="AlphaFoldDB" id="A0A2S6EYR8"/>
<accession>A0A2S6EYR8</accession>
<dbReference type="PANTHER" id="PTHR42736">
    <property type="entry name" value="PROTEIN-GLUTAMINE GAMMA-GLUTAMYLTRANSFERASE"/>
    <property type="match status" value="1"/>
</dbReference>
<dbReference type="InterPro" id="IPR002931">
    <property type="entry name" value="Transglutaminase-like"/>
</dbReference>
<dbReference type="Pfam" id="PF11992">
    <property type="entry name" value="TgpA_N"/>
    <property type="match status" value="1"/>
</dbReference>
<dbReference type="EMBL" id="PQWY01000012">
    <property type="protein sequence ID" value="PPK30305.1"/>
    <property type="molecule type" value="Genomic_DNA"/>
</dbReference>
<dbReference type="Proteomes" id="UP000239239">
    <property type="component" value="Unassembled WGS sequence"/>
</dbReference>
<evidence type="ECO:0000313" key="1">
    <source>
        <dbReference type="EMBL" id="PPK30305.1"/>
    </source>
</evidence>
<name>A0A2S6EYR8_LEGPN</name>
<organism evidence="1 2">
    <name type="scientific">Legionella pneumophila</name>
    <dbReference type="NCBI Taxonomy" id="446"/>
    <lineage>
        <taxon>Bacteria</taxon>
        <taxon>Pseudomonadati</taxon>
        <taxon>Pseudomonadota</taxon>
        <taxon>Gammaproteobacteria</taxon>
        <taxon>Legionellales</taxon>
        <taxon>Legionellaceae</taxon>
        <taxon>Legionella</taxon>
    </lineage>
</organism>
<comment type="caution">
    <text evidence="1">The sequence shown here is derived from an EMBL/GenBank/DDBJ whole genome shotgun (WGS) entry which is preliminary data.</text>
</comment>
<dbReference type="PANTHER" id="PTHR42736:SF1">
    <property type="entry name" value="PROTEIN-GLUTAMINE GAMMA-GLUTAMYLTRANSFERASE"/>
    <property type="match status" value="1"/>
</dbReference>
<gene>
    <name evidence="1" type="ORF">C3928_09580</name>
</gene>
<dbReference type="InterPro" id="IPR021878">
    <property type="entry name" value="TgpA_N"/>
</dbReference>
<dbReference type="SUPFAM" id="SSF54001">
    <property type="entry name" value="Cysteine proteinases"/>
    <property type="match status" value="1"/>
</dbReference>
<proteinExistence type="predicted"/>
<dbReference type="OrthoDB" id="9804872at2"/>
<reference evidence="1 2" key="1">
    <citation type="submission" date="2018-02" db="EMBL/GenBank/DDBJ databases">
        <title>Draft genome sequences of four Legionella pneumophila clinical strains isolated in Ontario.</title>
        <authorList>
            <person name="Fortuna A."/>
            <person name="Ramnarine R."/>
            <person name="Li A."/>
            <person name="Frantz C."/>
            <person name="Mallo G."/>
        </authorList>
    </citation>
    <scope>NUCLEOTIDE SEQUENCE [LARGE SCALE GENOMIC DNA]</scope>
    <source>
        <strain evidence="1 2">LG61</strain>
    </source>
</reference>
<dbReference type="Gene3D" id="3.10.620.30">
    <property type="match status" value="1"/>
</dbReference>
<dbReference type="Pfam" id="PF01841">
    <property type="entry name" value="Transglut_core"/>
    <property type="match status" value="1"/>
</dbReference>
<dbReference type="RefSeq" id="WP_027227792.1">
    <property type="nucleotide sequence ID" value="NZ_CP017601.1"/>
</dbReference>
<evidence type="ECO:0000313" key="2">
    <source>
        <dbReference type="Proteomes" id="UP000239239"/>
    </source>
</evidence>
<dbReference type="InterPro" id="IPR038765">
    <property type="entry name" value="Papain-like_cys_pep_sf"/>
</dbReference>
<protein>
    <submittedName>
        <fullName evidence="1">DUF3488 domain-containing protein</fullName>
    </submittedName>
</protein>
<dbReference type="SMART" id="SM00460">
    <property type="entry name" value="TGc"/>
    <property type="match status" value="1"/>
</dbReference>
<dbReference type="InterPro" id="IPR052901">
    <property type="entry name" value="Bact_TGase-like"/>
</dbReference>